<organism evidence="3 4">
    <name type="scientific">Labrys monachus</name>
    <dbReference type="NCBI Taxonomy" id="217067"/>
    <lineage>
        <taxon>Bacteria</taxon>
        <taxon>Pseudomonadati</taxon>
        <taxon>Pseudomonadota</taxon>
        <taxon>Alphaproteobacteria</taxon>
        <taxon>Hyphomicrobiales</taxon>
        <taxon>Xanthobacteraceae</taxon>
        <taxon>Labrys</taxon>
    </lineage>
</organism>
<comment type="caution">
    <text evidence="3">The sequence shown here is derived from an EMBL/GenBank/DDBJ whole genome shotgun (WGS) entry which is preliminary data.</text>
</comment>
<feature type="transmembrane region" description="Helical" evidence="1">
    <location>
        <begin position="41"/>
        <end position="62"/>
    </location>
</feature>
<feature type="domain" description="DUF6867" evidence="2">
    <location>
        <begin position="10"/>
        <end position="113"/>
    </location>
</feature>
<name>A0ABU0FHC0_9HYPH</name>
<keyword evidence="1" id="KW-0812">Transmembrane</keyword>
<dbReference type="EMBL" id="JAUSVK010000001">
    <property type="protein sequence ID" value="MDQ0394016.1"/>
    <property type="molecule type" value="Genomic_DNA"/>
</dbReference>
<sequence length="114" mass="12986">MQGIIYEDTVFHFLLITLIMGGAAAWMSGRACALTWRPRTVLVAYLLILAAAVRYIHFAPFGGTLISLHYYLVDLCIILVIGFLGYRHTRARQMTTRYAWRFESTGPLSWKSRG</sequence>
<keyword evidence="1" id="KW-0472">Membrane</keyword>
<reference evidence="3 4" key="1">
    <citation type="submission" date="2023-07" db="EMBL/GenBank/DDBJ databases">
        <title>Genomic Encyclopedia of Type Strains, Phase IV (KMG-IV): sequencing the most valuable type-strain genomes for metagenomic binning, comparative biology and taxonomic classification.</title>
        <authorList>
            <person name="Goeker M."/>
        </authorList>
    </citation>
    <scope>NUCLEOTIDE SEQUENCE [LARGE SCALE GENOMIC DNA]</scope>
    <source>
        <strain evidence="3 4">DSM 5896</strain>
    </source>
</reference>
<protein>
    <recommendedName>
        <fullName evidence="2">DUF6867 domain-containing protein</fullName>
    </recommendedName>
</protein>
<feature type="transmembrane region" description="Helical" evidence="1">
    <location>
        <begin position="68"/>
        <end position="86"/>
    </location>
</feature>
<evidence type="ECO:0000259" key="2">
    <source>
        <dbReference type="Pfam" id="PF21741"/>
    </source>
</evidence>
<accession>A0ABU0FHC0</accession>
<dbReference type="InterPro" id="IPR049201">
    <property type="entry name" value="DUF6867"/>
</dbReference>
<gene>
    <name evidence="3" type="ORF">J3R73_003808</name>
</gene>
<dbReference type="RefSeq" id="WP_307430287.1">
    <property type="nucleotide sequence ID" value="NZ_JAUSVK010000001.1"/>
</dbReference>
<evidence type="ECO:0000256" key="1">
    <source>
        <dbReference type="SAM" id="Phobius"/>
    </source>
</evidence>
<feature type="transmembrane region" description="Helical" evidence="1">
    <location>
        <begin position="12"/>
        <end position="29"/>
    </location>
</feature>
<dbReference type="Proteomes" id="UP001237448">
    <property type="component" value="Unassembled WGS sequence"/>
</dbReference>
<dbReference type="Pfam" id="PF21741">
    <property type="entry name" value="DUF6867"/>
    <property type="match status" value="1"/>
</dbReference>
<evidence type="ECO:0000313" key="4">
    <source>
        <dbReference type="Proteomes" id="UP001237448"/>
    </source>
</evidence>
<keyword evidence="1" id="KW-1133">Transmembrane helix</keyword>
<keyword evidence="4" id="KW-1185">Reference proteome</keyword>
<proteinExistence type="predicted"/>
<evidence type="ECO:0000313" key="3">
    <source>
        <dbReference type="EMBL" id="MDQ0394016.1"/>
    </source>
</evidence>